<keyword evidence="6" id="KW-0326">Glycosidase</keyword>
<accession>A0A8H7U4N4</accession>
<evidence type="ECO:0000256" key="2">
    <source>
        <dbReference type="ARBA" id="ARBA00012729"/>
    </source>
</evidence>
<dbReference type="InterPro" id="IPR001223">
    <property type="entry name" value="Glyco_hydro18_cat"/>
</dbReference>
<evidence type="ECO:0000256" key="5">
    <source>
        <dbReference type="ARBA" id="ARBA00023277"/>
    </source>
</evidence>
<dbReference type="InterPro" id="IPR050542">
    <property type="entry name" value="Glycosyl_Hydrlase18_Chitinase"/>
</dbReference>
<proteinExistence type="predicted"/>
<dbReference type="InterPro" id="IPR017853">
    <property type="entry name" value="GH"/>
</dbReference>
<dbReference type="PANTHER" id="PTHR45708">
    <property type="entry name" value="ENDOCHITINASE"/>
    <property type="match status" value="1"/>
</dbReference>
<evidence type="ECO:0000256" key="4">
    <source>
        <dbReference type="ARBA" id="ARBA00023024"/>
    </source>
</evidence>
<gene>
    <name evidence="11" type="ORF">IEO21_02949</name>
</gene>
<dbReference type="EMBL" id="JADOXO010000033">
    <property type="protein sequence ID" value="KAF9818107.1"/>
    <property type="molecule type" value="Genomic_DNA"/>
</dbReference>
<dbReference type="InterPro" id="IPR001579">
    <property type="entry name" value="Glyco_hydro_18_chit_AS"/>
</dbReference>
<organism evidence="11 12">
    <name type="scientific">Rhodonia placenta</name>
    <dbReference type="NCBI Taxonomy" id="104341"/>
    <lineage>
        <taxon>Eukaryota</taxon>
        <taxon>Fungi</taxon>
        <taxon>Dikarya</taxon>
        <taxon>Basidiomycota</taxon>
        <taxon>Agaricomycotina</taxon>
        <taxon>Agaricomycetes</taxon>
        <taxon>Polyporales</taxon>
        <taxon>Adustoporiaceae</taxon>
        <taxon>Rhodonia</taxon>
    </lineage>
</organism>
<evidence type="ECO:0000256" key="7">
    <source>
        <dbReference type="ARBA" id="ARBA00023326"/>
    </source>
</evidence>
<evidence type="ECO:0000256" key="3">
    <source>
        <dbReference type="ARBA" id="ARBA00022801"/>
    </source>
</evidence>
<dbReference type="PROSITE" id="PS01095">
    <property type="entry name" value="GH18_1"/>
    <property type="match status" value="1"/>
</dbReference>
<protein>
    <recommendedName>
        <fullName evidence="2">chitinase</fullName>
        <ecNumber evidence="2">3.2.1.14</ecNumber>
    </recommendedName>
</protein>
<dbReference type="EC" id="3.2.1.14" evidence="2"/>
<evidence type="ECO:0000313" key="12">
    <source>
        <dbReference type="Proteomes" id="UP000639403"/>
    </source>
</evidence>
<reference evidence="11" key="1">
    <citation type="submission" date="2020-11" db="EMBL/GenBank/DDBJ databases">
        <authorList>
            <person name="Koelle M."/>
            <person name="Horta M.A.C."/>
            <person name="Nowrousian M."/>
            <person name="Ohm R.A."/>
            <person name="Benz P."/>
            <person name="Pilgard A."/>
        </authorList>
    </citation>
    <scope>NUCLEOTIDE SEQUENCE</scope>
    <source>
        <strain evidence="11">FPRL280</strain>
    </source>
</reference>
<feature type="signal peptide" evidence="9">
    <location>
        <begin position="1"/>
        <end position="23"/>
    </location>
</feature>
<dbReference type="Proteomes" id="UP000639403">
    <property type="component" value="Unassembled WGS sequence"/>
</dbReference>
<dbReference type="PROSITE" id="PS51910">
    <property type="entry name" value="GH18_2"/>
    <property type="match status" value="1"/>
</dbReference>
<dbReference type="GO" id="GO:0000272">
    <property type="term" value="P:polysaccharide catabolic process"/>
    <property type="evidence" value="ECO:0007669"/>
    <property type="project" value="UniProtKB-KW"/>
</dbReference>
<evidence type="ECO:0000313" key="11">
    <source>
        <dbReference type="EMBL" id="KAF9818107.1"/>
    </source>
</evidence>
<dbReference type="PANTHER" id="PTHR45708:SF49">
    <property type="entry name" value="ENDOCHITINASE"/>
    <property type="match status" value="1"/>
</dbReference>
<keyword evidence="7" id="KW-0624">Polysaccharide degradation</keyword>
<comment type="caution">
    <text evidence="11">The sequence shown here is derived from an EMBL/GenBank/DDBJ whole genome shotgun (WGS) entry which is preliminary data.</text>
</comment>
<reference evidence="11" key="2">
    <citation type="journal article" name="Front. Microbiol.">
        <title>Degradative Capacity of Two Strains of Rhodonia placenta: From Phenotype to Genotype.</title>
        <authorList>
            <person name="Kolle M."/>
            <person name="Horta M.A.C."/>
            <person name="Nowrousian M."/>
            <person name="Ohm R.A."/>
            <person name="Benz J.P."/>
            <person name="Pilgard A."/>
        </authorList>
    </citation>
    <scope>NUCLEOTIDE SEQUENCE</scope>
    <source>
        <strain evidence="11">FPRL280</strain>
    </source>
</reference>
<evidence type="ECO:0000256" key="6">
    <source>
        <dbReference type="ARBA" id="ARBA00023295"/>
    </source>
</evidence>
<evidence type="ECO:0000256" key="9">
    <source>
        <dbReference type="SAM" id="SignalP"/>
    </source>
</evidence>
<feature type="compositionally biased region" description="Low complexity" evidence="8">
    <location>
        <begin position="317"/>
        <end position="356"/>
    </location>
</feature>
<evidence type="ECO:0000256" key="8">
    <source>
        <dbReference type="SAM" id="MobiDB-lite"/>
    </source>
</evidence>
<keyword evidence="9" id="KW-0732">Signal</keyword>
<name>A0A8H7U4N4_9APHY</name>
<feature type="region of interest" description="Disordered" evidence="8">
    <location>
        <begin position="311"/>
        <end position="359"/>
    </location>
</feature>
<keyword evidence="5" id="KW-0119">Carbohydrate metabolism</keyword>
<sequence length="388" mass="40786">MGFGRSLLAFALGLSFSGSRLLAKAYDNSRSDNVSVYWGQDSYGASGGAESGWQQNISYYCQDDIIDAIPIAFLNVFFGEGGEPSIDLANTCSTSSDPVFEGTQLPDCSFLGPDIETCQSAGKIVTISLGGASGSIGFSNESQAEGFANTIWDLFLGGSSSIRPFGDAVLDGIDLDIEGGSSDYYSNFVASLRSLMDGGSKSVIDAEPFDAVYVQFYNNYCELTNFDDSNDWDFATWDNWAKETSPNPSVKVYIGAPAASAAAGSGYVDAATLGQIAIETRNNYSSFGGVMLWDASQAYANDRYDEQVKNSITEDGSASTTTPTTTSTTSTPTPTTTSSTLTTTTTTAPATTTTSAGSGDCAGVATWVSNVAVSHQCTRGWIVLTHSE</sequence>
<dbReference type="SUPFAM" id="SSF51445">
    <property type="entry name" value="(Trans)glycosidases"/>
    <property type="match status" value="1"/>
</dbReference>
<evidence type="ECO:0000259" key="10">
    <source>
        <dbReference type="PROSITE" id="PS51910"/>
    </source>
</evidence>
<dbReference type="Gene3D" id="3.20.20.80">
    <property type="entry name" value="Glycosidases"/>
    <property type="match status" value="2"/>
</dbReference>
<dbReference type="GO" id="GO:0005576">
    <property type="term" value="C:extracellular region"/>
    <property type="evidence" value="ECO:0007669"/>
    <property type="project" value="TreeGrafter"/>
</dbReference>
<comment type="catalytic activity">
    <reaction evidence="1">
        <text>Random endo-hydrolysis of N-acetyl-beta-D-glucosaminide (1-&gt;4)-beta-linkages in chitin and chitodextrins.</text>
        <dbReference type="EC" id="3.2.1.14"/>
    </reaction>
</comment>
<dbReference type="GO" id="GO:0008843">
    <property type="term" value="F:endochitinase activity"/>
    <property type="evidence" value="ECO:0007669"/>
    <property type="project" value="UniProtKB-EC"/>
</dbReference>
<feature type="domain" description="GH18" evidence="10">
    <location>
        <begin position="32"/>
        <end position="315"/>
    </location>
</feature>
<evidence type="ECO:0000256" key="1">
    <source>
        <dbReference type="ARBA" id="ARBA00000822"/>
    </source>
</evidence>
<keyword evidence="4" id="KW-0146">Chitin degradation</keyword>
<feature type="chain" id="PRO_5034576844" description="chitinase" evidence="9">
    <location>
        <begin position="24"/>
        <end position="388"/>
    </location>
</feature>
<dbReference type="GO" id="GO:0006032">
    <property type="term" value="P:chitin catabolic process"/>
    <property type="evidence" value="ECO:0007669"/>
    <property type="project" value="UniProtKB-KW"/>
</dbReference>
<keyword evidence="3" id="KW-0378">Hydrolase</keyword>
<dbReference type="AlphaFoldDB" id="A0A8H7U4N4"/>